<comment type="caution">
    <text evidence="2">The sequence shown here is derived from an EMBL/GenBank/DDBJ whole genome shotgun (WGS) entry which is preliminary data.</text>
</comment>
<gene>
    <name evidence="2" type="ORF">GCM10010974_36500</name>
</gene>
<dbReference type="EMBL" id="BMJG01000030">
    <property type="protein sequence ID" value="GGC51106.1"/>
    <property type="molecule type" value="Genomic_DNA"/>
</dbReference>
<evidence type="ECO:0000313" key="2">
    <source>
        <dbReference type="EMBL" id="GGC51106.1"/>
    </source>
</evidence>
<organism evidence="2 3">
    <name type="scientific">Brevibacterium sediminis</name>
    <dbReference type="NCBI Taxonomy" id="1857024"/>
    <lineage>
        <taxon>Bacteria</taxon>
        <taxon>Bacillati</taxon>
        <taxon>Actinomycetota</taxon>
        <taxon>Actinomycetes</taxon>
        <taxon>Micrococcales</taxon>
        <taxon>Brevibacteriaceae</taxon>
        <taxon>Brevibacterium</taxon>
    </lineage>
</organism>
<keyword evidence="3" id="KW-1185">Reference proteome</keyword>
<accession>A0ABQ1N1L6</accession>
<dbReference type="InterPro" id="IPR008949">
    <property type="entry name" value="Isoprenoid_synthase_dom_sf"/>
</dbReference>
<dbReference type="Proteomes" id="UP000632322">
    <property type="component" value="Unassembled WGS sequence"/>
</dbReference>
<evidence type="ECO:0000313" key="3">
    <source>
        <dbReference type="Proteomes" id="UP000632322"/>
    </source>
</evidence>
<dbReference type="PANTHER" id="PTHR12001">
    <property type="entry name" value="GERANYLGERANYL PYROPHOSPHATE SYNTHASE"/>
    <property type="match status" value="1"/>
</dbReference>
<reference evidence="3" key="1">
    <citation type="journal article" date="2019" name="Int. J. Syst. Evol. Microbiol.">
        <title>The Global Catalogue of Microorganisms (GCM) 10K type strain sequencing project: providing services to taxonomists for standard genome sequencing and annotation.</title>
        <authorList>
            <consortium name="The Broad Institute Genomics Platform"/>
            <consortium name="The Broad Institute Genome Sequencing Center for Infectious Disease"/>
            <person name="Wu L."/>
            <person name="Ma J."/>
        </authorList>
    </citation>
    <scope>NUCLEOTIDE SEQUENCE [LARGE SCALE GENOMIC DNA]</scope>
    <source>
        <strain evidence="3">CGMCC 1.15472</strain>
    </source>
</reference>
<proteinExistence type="inferred from homology"/>
<evidence type="ECO:0000256" key="1">
    <source>
        <dbReference type="RuleBase" id="RU004466"/>
    </source>
</evidence>
<protein>
    <submittedName>
        <fullName evidence="2">Dimethylallyltransferase</fullName>
    </submittedName>
</protein>
<dbReference type="RefSeq" id="WP_181272569.1">
    <property type="nucleotide sequence ID" value="NZ_BMJG01000030.1"/>
</dbReference>
<name>A0ABQ1N1L6_9MICO</name>
<dbReference type="InterPro" id="IPR000092">
    <property type="entry name" value="Polyprenyl_synt"/>
</dbReference>
<dbReference type="PANTHER" id="PTHR12001:SF86">
    <property type="entry name" value="GERANYLGERANYL DIPHOSPHATE SYNTHASE"/>
    <property type="match status" value="1"/>
</dbReference>
<comment type="similarity">
    <text evidence="1">Belongs to the FPP/GGPP synthase family.</text>
</comment>
<sequence length="348" mass="37814">MKTDHNVSTDDASTQFCFEEIRDAINPIIDASIAPLGPVLAKVARYHLGGIEGDQGNAEFAVQGKALRPALVTLGRPLSSLPTKIREDVSITAAAVEMIHQWSLMVYDIIDNDEVRRGRSSTWAVHGIPLTLLTADAIQAQVVRMLMRLRNTNIHVEILLETMLKLVSGQACELVLAQGAEGADRDKYIGVAASKTGALLSTSLALGVMLQGGGDADVDAATRVGHHLGLSWQASNDLEGIWCDSTQTGKLSLRQGKSTLPLIFAAEDVESVSSANRAESSSEQVRDRSRSIEIRDRTVEFSDRELSMALAASEEIDFPGYHQKDLATLLRLIVRQSQSKYLPDCLPR</sequence>
<dbReference type="Pfam" id="PF00348">
    <property type="entry name" value="polyprenyl_synt"/>
    <property type="match status" value="1"/>
</dbReference>
<dbReference type="Gene3D" id="1.10.600.10">
    <property type="entry name" value="Farnesyl Diphosphate Synthase"/>
    <property type="match status" value="1"/>
</dbReference>
<keyword evidence="1" id="KW-0808">Transferase</keyword>
<dbReference type="SUPFAM" id="SSF48576">
    <property type="entry name" value="Terpenoid synthases"/>
    <property type="match status" value="1"/>
</dbReference>